<dbReference type="OrthoDB" id="5519532at2"/>
<keyword evidence="2" id="KW-1185">Reference proteome</keyword>
<name>A0A540WYE9_9BACT</name>
<dbReference type="EMBL" id="VIFM01000081">
    <property type="protein sequence ID" value="TQF14003.1"/>
    <property type="molecule type" value="Genomic_DNA"/>
</dbReference>
<dbReference type="AlphaFoldDB" id="A0A540WYE9"/>
<protein>
    <submittedName>
        <fullName evidence="1">Uncharacterized protein</fullName>
    </submittedName>
</protein>
<proteinExistence type="predicted"/>
<accession>A0A540WYE9</accession>
<dbReference type="Proteomes" id="UP000315369">
    <property type="component" value="Unassembled WGS sequence"/>
</dbReference>
<reference evidence="1 2" key="1">
    <citation type="submission" date="2019-06" db="EMBL/GenBank/DDBJ databases">
        <authorList>
            <person name="Livingstone P."/>
            <person name="Whitworth D."/>
        </authorList>
    </citation>
    <scope>NUCLEOTIDE SEQUENCE [LARGE SCALE GENOMIC DNA]</scope>
    <source>
        <strain evidence="1 2">AM401</strain>
    </source>
</reference>
<sequence>MASIFDMLRLVEKSPEIYLTYLEEERGLQLRSLMVLITGYTEAVRAHGIKEPFIDFNGEFARYLRTRFGWSTSGGAIGAIIGESPTADAAWERFWPLLWEYEKSLNLPAD</sequence>
<dbReference type="RefSeq" id="WP_141644294.1">
    <property type="nucleotide sequence ID" value="NZ_VIFM01000081.1"/>
</dbReference>
<evidence type="ECO:0000313" key="1">
    <source>
        <dbReference type="EMBL" id="TQF14003.1"/>
    </source>
</evidence>
<gene>
    <name evidence="1" type="ORF">FJV41_20960</name>
</gene>
<evidence type="ECO:0000313" key="2">
    <source>
        <dbReference type="Proteomes" id="UP000315369"/>
    </source>
</evidence>
<organism evidence="1 2">
    <name type="scientific">Myxococcus llanfairpwllgwyngyllgogerychwyrndrobwllllantysiliogogogochensis</name>
    <dbReference type="NCBI Taxonomy" id="2590453"/>
    <lineage>
        <taxon>Bacteria</taxon>
        <taxon>Pseudomonadati</taxon>
        <taxon>Myxococcota</taxon>
        <taxon>Myxococcia</taxon>
        <taxon>Myxococcales</taxon>
        <taxon>Cystobacterineae</taxon>
        <taxon>Myxococcaceae</taxon>
        <taxon>Myxococcus</taxon>
    </lineage>
</organism>
<comment type="caution">
    <text evidence="1">The sequence shown here is derived from an EMBL/GenBank/DDBJ whole genome shotgun (WGS) entry which is preliminary data.</text>
</comment>